<sequence>MKKFAFLVHLRNSYRKDLRALATPLGWIPDAVYRLALRNRPLAPFIWSDVTLTPNATEPEGHIIMLPYTGQQLLKQQNEMVPCIEEALALAASKGAEIMGLSGLISSITQDGKRVNANPYLPVTNGNTYTSVMLWQRLSQLIRECHNPKPVVALLGATGSVGRLVSTLLAKHQDDVRYLLIDGNSHRLYRLAADMRSVNSSVDYTVSQQVDKVKQADIVVVLASAVEHTLQAHHLKVGAVVLDDTQVRNTQPSLLTKRPDVTVIDGGLVATPNLRFHQRSIGLPNGISYARLAETMLLAQARYPGNFSVDTPTLAQAEYISTLAHRFSHLGFGLAPDHSFGKAIFRRAIVARKSRPVPELNFIPIRATSSVSFS</sequence>
<gene>
    <name evidence="2" type="ORF">IC230_00865</name>
</gene>
<keyword evidence="3" id="KW-1185">Reference proteome</keyword>
<dbReference type="Gene3D" id="3.40.50.720">
    <property type="entry name" value="NAD(P)-binding Rossmann-like Domain"/>
    <property type="match status" value="1"/>
</dbReference>
<protein>
    <submittedName>
        <fullName evidence="2">Shikimate dehydrogenase</fullName>
    </submittedName>
</protein>
<feature type="domain" description="Saccharopine dehydrogenase NADP binding" evidence="1">
    <location>
        <begin position="152"/>
        <end position="247"/>
    </location>
</feature>
<name>A0A927AX82_9BACT</name>
<evidence type="ECO:0000313" key="3">
    <source>
        <dbReference type="Proteomes" id="UP000653797"/>
    </source>
</evidence>
<dbReference type="RefSeq" id="WP_191037072.1">
    <property type="nucleotide sequence ID" value="NZ_JACXAA010000001.1"/>
</dbReference>
<organism evidence="2 3">
    <name type="scientific">Spirosoma validum</name>
    <dbReference type="NCBI Taxonomy" id="2771355"/>
    <lineage>
        <taxon>Bacteria</taxon>
        <taxon>Pseudomonadati</taxon>
        <taxon>Bacteroidota</taxon>
        <taxon>Cytophagia</taxon>
        <taxon>Cytophagales</taxon>
        <taxon>Cytophagaceae</taxon>
        <taxon>Spirosoma</taxon>
    </lineage>
</organism>
<dbReference type="SUPFAM" id="SSF51735">
    <property type="entry name" value="NAD(P)-binding Rossmann-fold domains"/>
    <property type="match status" value="1"/>
</dbReference>
<comment type="caution">
    <text evidence="2">The sequence shown here is derived from an EMBL/GenBank/DDBJ whole genome shotgun (WGS) entry which is preliminary data.</text>
</comment>
<dbReference type="InterPro" id="IPR005097">
    <property type="entry name" value="Sacchrp_dh_NADP-bd"/>
</dbReference>
<evidence type="ECO:0000313" key="2">
    <source>
        <dbReference type="EMBL" id="MBD2751425.1"/>
    </source>
</evidence>
<dbReference type="AlphaFoldDB" id="A0A927AX82"/>
<proteinExistence type="predicted"/>
<dbReference type="Pfam" id="PF03435">
    <property type="entry name" value="Sacchrp_dh_NADP"/>
    <property type="match status" value="1"/>
</dbReference>
<dbReference type="InterPro" id="IPR036291">
    <property type="entry name" value="NAD(P)-bd_dom_sf"/>
</dbReference>
<reference evidence="2" key="1">
    <citation type="submission" date="2020-09" db="EMBL/GenBank/DDBJ databases">
        <authorList>
            <person name="Kim M.K."/>
        </authorList>
    </citation>
    <scope>NUCLEOTIDE SEQUENCE</scope>
    <source>
        <strain evidence="2">BT704</strain>
    </source>
</reference>
<dbReference type="Proteomes" id="UP000653797">
    <property type="component" value="Unassembled WGS sequence"/>
</dbReference>
<evidence type="ECO:0000259" key="1">
    <source>
        <dbReference type="Pfam" id="PF03435"/>
    </source>
</evidence>
<accession>A0A927AX82</accession>
<dbReference type="EMBL" id="JACXAA010000001">
    <property type="protein sequence ID" value="MBD2751425.1"/>
    <property type="molecule type" value="Genomic_DNA"/>
</dbReference>